<protein>
    <submittedName>
        <fullName evidence="1">Uncharacterized protein</fullName>
    </submittedName>
</protein>
<sequence length="89" mass="9678">MISTLVALRLGHAVRGHMVNMVADNKKLRQRAQRILQDLTGCDPDSAVRALEEAGGRVKIAVLMLREGLDVNAAENALILHNGDLRALL</sequence>
<proteinExistence type="predicted"/>
<dbReference type="PANTHER" id="PTHR10088:SF4">
    <property type="entry name" value="GLUCOKINASE REGULATORY PROTEIN"/>
    <property type="match status" value="1"/>
</dbReference>
<evidence type="ECO:0000313" key="1">
    <source>
        <dbReference type="EMBL" id="MCX2722861.1"/>
    </source>
</evidence>
<accession>A0ABT3R197</accession>
<dbReference type="RefSeq" id="WP_265962522.1">
    <property type="nucleotide sequence ID" value="NZ_JAPEVI010000003.1"/>
</dbReference>
<dbReference type="EMBL" id="JAPEVI010000003">
    <property type="protein sequence ID" value="MCX2722861.1"/>
    <property type="molecule type" value="Genomic_DNA"/>
</dbReference>
<reference evidence="1 2" key="1">
    <citation type="journal article" date="2016" name="Int. J. Syst. Evol. Microbiol.">
        <title>Labrenzia salina sp. nov., isolated from the rhizosphere of the halophyte Arthrocnemum macrostachyum.</title>
        <authorList>
            <person name="Camacho M."/>
            <person name="Redondo-Gomez S."/>
            <person name="Rodriguez-Llorente I."/>
            <person name="Rohde M."/>
            <person name="Sproer C."/>
            <person name="Schumann P."/>
            <person name="Klenk H.P."/>
            <person name="Montero-Calasanz M.D.C."/>
        </authorList>
    </citation>
    <scope>NUCLEOTIDE SEQUENCE [LARGE SCALE GENOMIC DNA]</scope>
    <source>
        <strain evidence="1 2">DSM 29163</strain>
    </source>
</reference>
<evidence type="ECO:0000313" key="2">
    <source>
        <dbReference type="Proteomes" id="UP001300261"/>
    </source>
</evidence>
<name>A0ABT3R197_9HYPH</name>
<gene>
    <name evidence="1" type="ORF">ON753_10805</name>
</gene>
<dbReference type="InterPro" id="IPR040190">
    <property type="entry name" value="MURQ/GCKR"/>
</dbReference>
<comment type="caution">
    <text evidence="1">The sequence shown here is derived from an EMBL/GenBank/DDBJ whole genome shotgun (WGS) entry which is preliminary data.</text>
</comment>
<dbReference type="Proteomes" id="UP001300261">
    <property type="component" value="Unassembled WGS sequence"/>
</dbReference>
<organism evidence="1 2">
    <name type="scientific">Roseibium salinum</name>
    <dbReference type="NCBI Taxonomy" id="1604349"/>
    <lineage>
        <taxon>Bacteria</taxon>
        <taxon>Pseudomonadati</taxon>
        <taxon>Pseudomonadota</taxon>
        <taxon>Alphaproteobacteria</taxon>
        <taxon>Hyphomicrobiales</taxon>
        <taxon>Stappiaceae</taxon>
        <taxon>Roseibium</taxon>
    </lineage>
</organism>
<dbReference type="PANTHER" id="PTHR10088">
    <property type="entry name" value="GLUCOKINASE REGULATORY PROTEIN"/>
    <property type="match status" value="1"/>
</dbReference>
<dbReference type="Gene3D" id="1.10.8.1080">
    <property type="match status" value="1"/>
</dbReference>
<keyword evidence="2" id="KW-1185">Reference proteome</keyword>